<dbReference type="EMBL" id="BANT01000016">
    <property type="protein sequence ID" value="GAC57082.1"/>
    <property type="molecule type" value="Genomic_DNA"/>
</dbReference>
<dbReference type="GO" id="GO:0005886">
    <property type="term" value="C:plasma membrane"/>
    <property type="evidence" value="ECO:0007669"/>
    <property type="project" value="UniProtKB-SubCell"/>
</dbReference>
<gene>
    <name evidence="9 10" type="primary">cobD</name>
    <name evidence="10" type="ORF">GOHSU_16_00390</name>
</gene>
<evidence type="ECO:0000256" key="3">
    <source>
        <dbReference type="ARBA" id="ARBA00006263"/>
    </source>
</evidence>
<evidence type="ECO:0000256" key="1">
    <source>
        <dbReference type="ARBA" id="ARBA00004651"/>
    </source>
</evidence>
<evidence type="ECO:0000256" key="6">
    <source>
        <dbReference type="ARBA" id="ARBA00022692"/>
    </source>
</evidence>
<reference evidence="10 11" key="1">
    <citation type="submission" date="2012-12" db="EMBL/GenBank/DDBJ databases">
        <title>Whole genome shotgun sequence of Gordonia hirsuta NBRC 16056.</title>
        <authorList>
            <person name="Isaki-Nakamura S."/>
            <person name="Hosoyama A."/>
            <person name="Tsuchikane K."/>
            <person name="Katsumata H."/>
            <person name="Baba S."/>
            <person name="Yamazaki S."/>
            <person name="Fujita N."/>
        </authorList>
    </citation>
    <scope>NUCLEOTIDE SEQUENCE [LARGE SCALE GENOMIC DNA]</scope>
    <source>
        <strain evidence="10 11">NBRC 16056</strain>
    </source>
</reference>
<dbReference type="eggNOG" id="COG1270">
    <property type="taxonomic scope" value="Bacteria"/>
</dbReference>
<comment type="caution">
    <text evidence="10">The sequence shown here is derived from an EMBL/GenBank/DDBJ whole genome shotgun (WGS) entry which is preliminary data.</text>
</comment>
<evidence type="ECO:0000313" key="11">
    <source>
        <dbReference type="Proteomes" id="UP000053405"/>
    </source>
</evidence>
<dbReference type="Proteomes" id="UP000053405">
    <property type="component" value="Unassembled WGS sequence"/>
</dbReference>
<dbReference type="NCBIfam" id="TIGR00380">
    <property type="entry name" value="cobal_cbiB"/>
    <property type="match status" value="1"/>
</dbReference>
<evidence type="ECO:0000256" key="2">
    <source>
        <dbReference type="ARBA" id="ARBA00004953"/>
    </source>
</evidence>
<accession>L7LAK1</accession>
<dbReference type="RefSeq" id="WP_005938545.1">
    <property type="nucleotide sequence ID" value="NZ_ATVK01000047.1"/>
</dbReference>
<evidence type="ECO:0000256" key="8">
    <source>
        <dbReference type="ARBA" id="ARBA00023136"/>
    </source>
</evidence>
<dbReference type="STRING" id="1121927.GOHSU_16_00390"/>
<organism evidence="10 11">
    <name type="scientific">Gordonia hirsuta DSM 44140 = NBRC 16056</name>
    <dbReference type="NCBI Taxonomy" id="1121927"/>
    <lineage>
        <taxon>Bacteria</taxon>
        <taxon>Bacillati</taxon>
        <taxon>Actinomycetota</taxon>
        <taxon>Actinomycetes</taxon>
        <taxon>Mycobacteriales</taxon>
        <taxon>Gordoniaceae</taxon>
        <taxon>Gordonia</taxon>
    </lineage>
</organism>
<evidence type="ECO:0000256" key="4">
    <source>
        <dbReference type="ARBA" id="ARBA00022475"/>
    </source>
</evidence>
<dbReference type="GO" id="GO:0048472">
    <property type="term" value="F:threonine-phosphate decarboxylase activity"/>
    <property type="evidence" value="ECO:0007669"/>
    <property type="project" value="InterPro"/>
</dbReference>
<dbReference type="OrthoDB" id="9811967at2"/>
<evidence type="ECO:0000256" key="5">
    <source>
        <dbReference type="ARBA" id="ARBA00022573"/>
    </source>
</evidence>
<name>L7LAK1_9ACTN</name>
<dbReference type="PANTHER" id="PTHR34308:SF1">
    <property type="entry name" value="COBALAMIN BIOSYNTHESIS PROTEIN CBIB"/>
    <property type="match status" value="1"/>
</dbReference>
<dbReference type="AlphaFoldDB" id="L7LAK1"/>
<keyword evidence="6 9" id="KW-0812">Transmembrane</keyword>
<evidence type="ECO:0000256" key="9">
    <source>
        <dbReference type="HAMAP-Rule" id="MF_00024"/>
    </source>
</evidence>
<comment type="pathway">
    <text evidence="2 9">Cofactor biosynthesis; adenosylcobalamin biosynthesis.</text>
</comment>
<keyword evidence="7 9" id="KW-1133">Transmembrane helix</keyword>
<keyword evidence="4 9" id="KW-1003">Cell membrane</keyword>
<proteinExistence type="inferred from homology"/>
<evidence type="ECO:0000256" key="7">
    <source>
        <dbReference type="ARBA" id="ARBA00022989"/>
    </source>
</evidence>
<dbReference type="PANTHER" id="PTHR34308">
    <property type="entry name" value="COBALAMIN BIOSYNTHESIS PROTEIN CBIB"/>
    <property type="match status" value="1"/>
</dbReference>
<sequence length="312" mass="30984">MVVAGADTIVVVQAGTATAIGMAAGTAADLVFADPQRGHPVALFGSAVAASQQWTYRDSRAVGAAFTAFWVGAAAAVGGFAGRLGPAGVAGATFSALGGTTLGRIGEEIASALDSGDLEGARALLPSLVGRDPSLLDEAGICRAAVESIAENTSDATVAPLCWGALAGAPGLLGYRAVNTLDAMIGYRSSKYANFGWAAARTDDVANLVPARLTALLAAVLSGHPLRAARAVRADAHRHPSPNAGVVEAAFAGALGISLGGTTVYSHGSEDRPVLGSGPAPLAADLRAAVRLSRRVQLASAVVAVIGAVSAR</sequence>
<keyword evidence="8 9" id="KW-0472">Membrane</keyword>
<comment type="subcellular location">
    <subcellularLocation>
        <location evidence="1 9">Cell membrane</location>
        <topology evidence="1 9">Multi-pass membrane protein</topology>
    </subcellularLocation>
</comment>
<dbReference type="GO" id="GO:0015420">
    <property type="term" value="F:ABC-type vitamin B12 transporter activity"/>
    <property type="evidence" value="ECO:0007669"/>
    <property type="project" value="UniProtKB-UniRule"/>
</dbReference>
<dbReference type="UniPathway" id="UPA00148"/>
<keyword evidence="5 9" id="KW-0169">Cobalamin biosynthesis</keyword>
<comment type="function">
    <text evidence="9">Converts cobyric acid to cobinamide by the addition of aminopropanol on the F carboxylic group.</text>
</comment>
<keyword evidence="11" id="KW-1185">Reference proteome</keyword>
<dbReference type="Pfam" id="PF03186">
    <property type="entry name" value="CobD_Cbib"/>
    <property type="match status" value="1"/>
</dbReference>
<dbReference type="NCBIfam" id="NF002276">
    <property type="entry name" value="PRK01209.1-4"/>
    <property type="match status" value="1"/>
</dbReference>
<protein>
    <recommendedName>
        <fullName evidence="9">Cobalamin biosynthesis protein CobD</fullName>
    </recommendedName>
</protein>
<dbReference type="InterPro" id="IPR004485">
    <property type="entry name" value="Cobalamin_biosynth_CobD/CbiB"/>
</dbReference>
<dbReference type="HAMAP" id="MF_00024">
    <property type="entry name" value="CobD_CbiB"/>
    <property type="match status" value="1"/>
</dbReference>
<evidence type="ECO:0000313" key="10">
    <source>
        <dbReference type="EMBL" id="GAC57082.1"/>
    </source>
</evidence>
<dbReference type="GO" id="GO:0009236">
    <property type="term" value="P:cobalamin biosynthetic process"/>
    <property type="evidence" value="ECO:0007669"/>
    <property type="project" value="UniProtKB-UniRule"/>
</dbReference>
<comment type="similarity">
    <text evidence="3 9">Belongs to the CobD/CbiB family.</text>
</comment>